<dbReference type="PANTHER" id="PTHR13200:SF0">
    <property type="entry name" value="EEF1A LYSINE METHYLTRANSFERASE 1"/>
    <property type="match status" value="1"/>
</dbReference>
<feature type="non-terminal residue" evidence="5">
    <location>
        <position position="1"/>
    </location>
</feature>
<proteinExistence type="predicted"/>
<dbReference type="PROSITE" id="PS00092">
    <property type="entry name" value="N6_MTASE"/>
    <property type="match status" value="1"/>
</dbReference>
<dbReference type="InterPro" id="IPR002052">
    <property type="entry name" value="DNA_methylase_N6_adenine_CS"/>
</dbReference>
<gene>
    <name evidence="5" type="ORF">CXG81DRAFT_2531</name>
</gene>
<keyword evidence="6" id="KW-1185">Reference proteome</keyword>
<dbReference type="GO" id="GO:0005737">
    <property type="term" value="C:cytoplasm"/>
    <property type="evidence" value="ECO:0007669"/>
    <property type="project" value="UniProtKB-SubCell"/>
</dbReference>
<reference evidence="6" key="1">
    <citation type="journal article" date="2018" name="Nat. Microbiol.">
        <title>Leveraging single-cell genomics to expand the fungal tree of life.</title>
        <authorList>
            <person name="Ahrendt S.R."/>
            <person name="Quandt C.A."/>
            <person name="Ciobanu D."/>
            <person name="Clum A."/>
            <person name="Salamov A."/>
            <person name="Andreopoulos B."/>
            <person name="Cheng J.F."/>
            <person name="Woyke T."/>
            <person name="Pelin A."/>
            <person name="Henrissat B."/>
            <person name="Reynolds N.K."/>
            <person name="Benny G.L."/>
            <person name="Smith M.E."/>
            <person name="James T.Y."/>
            <person name="Grigoriev I.V."/>
        </authorList>
    </citation>
    <scope>NUCLEOTIDE SEQUENCE [LARGE SCALE GENOMIC DNA]</scope>
    <source>
        <strain evidence="6">ATCC 52028</strain>
    </source>
</reference>
<dbReference type="PANTHER" id="PTHR13200">
    <property type="entry name" value="EEF1A LYSINE METHYLTRANSFERASE 1"/>
    <property type="match status" value="1"/>
</dbReference>
<evidence type="ECO:0000256" key="4">
    <source>
        <dbReference type="ARBA" id="ARBA00022679"/>
    </source>
</evidence>
<keyword evidence="2" id="KW-0963">Cytoplasm</keyword>
<dbReference type="Pfam" id="PF10237">
    <property type="entry name" value="N6-adenineMlase"/>
    <property type="match status" value="1"/>
</dbReference>
<evidence type="ECO:0000256" key="1">
    <source>
        <dbReference type="ARBA" id="ARBA00004496"/>
    </source>
</evidence>
<protein>
    <recommendedName>
        <fullName evidence="7">N6-adenine methyltransferase</fullName>
    </recommendedName>
</protein>
<name>A0A4P9X8X4_9FUNG</name>
<accession>A0A4P9X8X4</accession>
<dbReference type="OrthoDB" id="206354at2759"/>
<dbReference type="GO" id="GO:0016279">
    <property type="term" value="F:protein-lysine N-methyltransferase activity"/>
    <property type="evidence" value="ECO:0007669"/>
    <property type="project" value="InterPro"/>
</dbReference>
<dbReference type="GO" id="GO:0003676">
    <property type="term" value="F:nucleic acid binding"/>
    <property type="evidence" value="ECO:0007669"/>
    <property type="project" value="InterPro"/>
</dbReference>
<dbReference type="InterPro" id="IPR019369">
    <property type="entry name" value="Efm5/EEF1AKMT1"/>
</dbReference>
<evidence type="ECO:0008006" key="7">
    <source>
        <dbReference type="Google" id="ProtNLM"/>
    </source>
</evidence>
<sequence>VDMSLFREDWQLSQFWYDDATADQLAREAIAQCPPGGRIGCISSPSAFVGFERQPESDPAHAHFCRATVFEIDERFAVFGDRFVRYDFNRPRAVPPALVGQFDVLVVDPPFLSEACWTQTAETVRLLSHAATKWIINTGEVMTAFVEGLGTTKCAWRPRHSNALSNPFCCYTNFAPTVL</sequence>
<dbReference type="GO" id="GO:0032259">
    <property type="term" value="P:methylation"/>
    <property type="evidence" value="ECO:0007669"/>
    <property type="project" value="UniProtKB-KW"/>
</dbReference>
<organism evidence="5 6">
    <name type="scientific">Caulochytrium protostelioides</name>
    <dbReference type="NCBI Taxonomy" id="1555241"/>
    <lineage>
        <taxon>Eukaryota</taxon>
        <taxon>Fungi</taxon>
        <taxon>Fungi incertae sedis</taxon>
        <taxon>Chytridiomycota</taxon>
        <taxon>Chytridiomycota incertae sedis</taxon>
        <taxon>Chytridiomycetes</taxon>
        <taxon>Caulochytriales</taxon>
        <taxon>Caulochytriaceae</taxon>
        <taxon>Caulochytrium</taxon>
    </lineage>
</organism>
<keyword evidence="3" id="KW-0489">Methyltransferase</keyword>
<dbReference type="AlphaFoldDB" id="A0A4P9X8X4"/>
<evidence type="ECO:0000313" key="6">
    <source>
        <dbReference type="Proteomes" id="UP000274922"/>
    </source>
</evidence>
<dbReference type="EMBL" id="ML014163">
    <property type="protein sequence ID" value="RKP01725.1"/>
    <property type="molecule type" value="Genomic_DNA"/>
</dbReference>
<dbReference type="Proteomes" id="UP000274922">
    <property type="component" value="Unassembled WGS sequence"/>
</dbReference>
<evidence type="ECO:0000313" key="5">
    <source>
        <dbReference type="EMBL" id="RKP01725.1"/>
    </source>
</evidence>
<feature type="non-terminal residue" evidence="5">
    <location>
        <position position="179"/>
    </location>
</feature>
<evidence type="ECO:0000256" key="3">
    <source>
        <dbReference type="ARBA" id="ARBA00022603"/>
    </source>
</evidence>
<keyword evidence="4" id="KW-0808">Transferase</keyword>
<comment type="subcellular location">
    <subcellularLocation>
        <location evidence="1">Cytoplasm</location>
    </subcellularLocation>
</comment>
<evidence type="ECO:0000256" key="2">
    <source>
        <dbReference type="ARBA" id="ARBA00022490"/>
    </source>
</evidence>
<dbReference type="STRING" id="1555241.A0A4P9X8X4"/>
<dbReference type="InterPro" id="IPR041370">
    <property type="entry name" value="Mlase_EEF1AKMT1/ZCCHC4"/>
</dbReference>